<comment type="catalytic activity">
    <reaction evidence="5">
        <text>N(tele)-phospho-L-histidyl/L-threonyl-[pyruvate, phosphate dikinase] + ADP = N(tele)-phospho-L-histidyl/O-phospho-L-threonyl-[pyruvate, phosphate dikinase] + AMP + H(+)</text>
        <dbReference type="Rhea" id="RHEA:43692"/>
        <dbReference type="Rhea" id="RHEA-COMP:10650"/>
        <dbReference type="Rhea" id="RHEA-COMP:10651"/>
        <dbReference type="ChEBI" id="CHEBI:15378"/>
        <dbReference type="ChEBI" id="CHEBI:30013"/>
        <dbReference type="ChEBI" id="CHEBI:61977"/>
        <dbReference type="ChEBI" id="CHEBI:83586"/>
        <dbReference type="ChEBI" id="CHEBI:456215"/>
        <dbReference type="ChEBI" id="CHEBI:456216"/>
        <dbReference type="EC" id="2.7.11.32"/>
    </reaction>
</comment>
<keyword evidence="2 5" id="KW-0808">Transferase</keyword>
<dbReference type="EMBL" id="CP104064">
    <property type="protein sequence ID" value="WAH38221.1"/>
    <property type="molecule type" value="Genomic_DNA"/>
</dbReference>
<dbReference type="Pfam" id="PF03618">
    <property type="entry name" value="Kinase-PPPase"/>
    <property type="match status" value="1"/>
</dbReference>
<dbReference type="EC" id="2.7.11.32" evidence="5"/>
<dbReference type="NCBIfam" id="NF003742">
    <property type="entry name" value="PRK05339.1"/>
    <property type="match status" value="1"/>
</dbReference>
<keyword evidence="7" id="KW-1185">Reference proteome</keyword>
<comment type="function">
    <text evidence="5">Bifunctional serine/threonine kinase and phosphorylase involved in the regulation of the pyruvate, phosphate dikinase (PPDK) by catalyzing its phosphorylation/dephosphorylation.</text>
</comment>
<dbReference type="InterPro" id="IPR026565">
    <property type="entry name" value="PPDK_reg"/>
</dbReference>
<dbReference type="HAMAP" id="MF_00921">
    <property type="entry name" value="PDRP"/>
    <property type="match status" value="1"/>
</dbReference>
<accession>A0ABY6Z5S2</accession>
<evidence type="ECO:0000313" key="7">
    <source>
        <dbReference type="Proteomes" id="UP001164803"/>
    </source>
</evidence>
<keyword evidence="4 5" id="KW-0418">Kinase</keyword>
<gene>
    <name evidence="6" type="ORF">NZD86_07000</name>
</gene>
<evidence type="ECO:0000256" key="2">
    <source>
        <dbReference type="ARBA" id="ARBA00022679"/>
    </source>
</evidence>
<keyword evidence="3 5" id="KW-0547">Nucleotide-binding</keyword>
<evidence type="ECO:0000256" key="5">
    <source>
        <dbReference type="HAMAP-Rule" id="MF_00921"/>
    </source>
</evidence>
<protein>
    <recommendedName>
        <fullName evidence="5">Putative pyruvate, phosphate dikinase regulatory protein</fullName>
        <shortName evidence="5">PPDK regulatory protein</shortName>
        <ecNumber evidence="5">2.7.11.32</ecNumber>
        <ecNumber evidence="5">2.7.4.27</ecNumber>
    </recommendedName>
</protein>
<dbReference type="PANTHER" id="PTHR31756:SF3">
    <property type="entry name" value="PYRUVATE, PHOSPHATE DIKINASE REGULATORY PROTEIN 1, CHLOROPLASTIC"/>
    <property type="match status" value="1"/>
</dbReference>
<dbReference type="EC" id="2.7.4.27" evidence="5"/>
<sequence length="274" mass="29855">MGTRVPTVYIVSDSIGETAEFVARAAASQFESGHFTIRKYTGVKDTEVLERVVSSAAADGGFIAFTLVLESLRTKLVSLAKEQGVAVVDIMGPMLLAFEGMLKEAPAGRPGVIHQLDADYYRRVEAVEFAVKYDDGRDPRGLERADVILVGVSRTSKTPLSMYLAHKQLRSANIPLVPEVTPPAALFAQRGKRKIIGLSIHPDKLTAVRQARLQTLGLASQASYASEERILQELRFADDVMVKLGCPVIDVTDRAVEETASLILDYLASGEDHR</sequence>
<comment type="catalytic activity">
    <reaction evidence="5">
        <text>N(tele)-phospho-L-histidyl/O-phospho-L-threonyl-[pyruvate, phosphate dikinase] + phosphate + H(+) = N(tele)-phospho-L-histidyl/L-threonyl-[pyruvate, phosphate dikinase] + diphosphate</text>
        <dbReference type="Rhea" id="RHEA:43696"/>
        <dbReference type="Rhea" id="RHEA-COMP:10650"/>
        <dbReference type="Rhea" id="RHEA-COMP:10651"/>
        <dbReference type="ChEBI" id="CHEBI:15378"/>
        <dbReference type="ChEBI" id="CHEBI:30013"/>
        <dbReference type="ChEBI" id="CHEBI:33019"/>
        <dbReference type="ChEBI" id="CHEBI:43474"/>
        <dbReference type="ChEBI" id="CHEBI:61977"/>
        <dbReference type="ChEBI" id="CHEBI:83586"/>
        <dbReference type="EC" id="2.7.4.27"/>
    </reaction>
</comment>
<dbReference type="RefSeq" id="WP_268045783.1">
    <property type="nucleotide sequence ID" value="NZ_CP104064.1"/>
</dbReference>
<evidence type="ECO:0000256" key="3">
    <source>
        <dbReference type="ARBA" id="ARBA00022741"/>
    </source>
</evidence>
<dbReference type="GO" id="GO:0016301">
    <property type="term" value="F:kinase activity"/>
    <property type="evidence" value="ECO:0007669"/>
    <property type="project" value="UniProtKB-KW"/>
</dbReference>
<evidence type="ECO:0000256" key="1">
    <source>
        <dbReference type="ARBA" id="ARBA00022527"/>
    </source>
</evidence>
<dbReference type="InterPro" id="IPR005177">
    <property type="entry name" value="Kinase-pyrophosphorylase"/>
</dbReference>
<organism evidence="6 7">
    <name type="scientific">Alicyclobacillus dauci</name>
    <dbReference type="NCBI Taxonomy" id="1475485"/>
    <lineage>
        <taxon>Bacteria</taxon>
        <taxon>Bacillati</taxon>
        <taxon>Bacillota</taxon>
        <taxon>Bacilli</taxon>
        <taxon>Bacillales</taxon>
        <taxon>Alicyclobacillaceae</taxon>
        <taxon>Alicyclobacillus</taxon>
    </lineage>
</organism>
<comment type="similarity">
    <text evidence="5">Belongs to the pyruvate, phosphate/water dikinase regulatory protein family. PDRP subfamily.</text>
</comment>
<dbReference type="PANTHER" id="PTHR31756">
    <property type="entry name" value="PYRUVATE, PHOSPHATE DIKINASE REGULATORY PROTEIN 1, CHLOROPLASTIC"/>
    <property type="match status" value="1"/>
</dbReference>
<feature type="binding site" evidence="5">
    <location>
        <begin position="151"/>
        <end position="158"/>
    </location>
    <ligand>
        <name>ADP</name>
        <dbReference type="ChEBI" id="CHEBI:456216"/>
    </ligand>
</feature>
<evidence type="ECO:0000313" key="6">
    <source>
        <dbReference type="EMBL" id="WAH38221.1"/>
    </source>
</evidence>
<name>A0ABY6Z5S2_9BACL</name>
<keyword evidence="1 5" id="KW-0723">Serine/threonine-protein kinase</keyword>
<reference evidence="6" key="1">
    <citation type="submission" date="2022-08" db="EMBL/GenBank/DDBJ databases">
        <title>Alicyclobacillus dauci DSM2870, complete genome.</title>
        <authorList>
            <person name="Wang Q."/>
            <person name="Cai R."/>
            <person name="Wang Z."/>
        </authorList>
    </citation>
    <scope>NUCLEOTIDE SEQUENCE</scope>
    <source>
        <strain evidence="6">DSM 28700</strain>
    </source>
</reference>
<dbReference type="Proteomes" id="UP001164803">
    <property type="component" value="Chromosome"/>
</dbReference>
<proteinExistence type="inferred from homology"/>
<evidence type="ECO:0000256" key="4">
    <source>
        <dbReference type="ARBA" id="ARBA00022777"/>
    </source>
</evidence>